<dbReference type="GO" id="GO:0004803">
    <property type="term" value="F:transposase activity"/>
    <property type="evidence" value="ECO:0007669"/>
    <property type="project" value="InterPro"/>
</dbReference>
<keyword evidence="3" id="KW-0233">DNA recombination</keyword>
<dbReference type="InterPro" id="IPR001207">
    <property type="entry name" value="Transposase_mutator"/>
</dbReference>
<keyword evidence="2" id="KW-0238">DNA-binding</keyword>
<evidence type="ECO:0000313" key="4">
    <source>
        <dbReference type="EMBL" id="VAW76520.1"/>
    </source>
</evidence>
<dbReference type="EMBL" id="UOFL01000109">
    <property type="protein sequence ID" value="VAW76520.1"/>
    <property type="molecule type" value="Genomic_DNA"/>
</dbReference>
<dbReference type="Pfam" id="PF00872">
    <property type="entry name" value="Transposase_mut"/>
    <property type="match status" value="1"/>
</dbReference>
<evidence type="ECO:0000256" key="3">
    <source>
        <dbReference type="ARBA" id="ARBA00023172"/>
    </source>
</evidence>
<gene>
    <name evidence="4" type="ORF">MNBD_GAMMA12-3965</name>
</gene>
<sequence>MENTKLCSLVIIGVTERGEKRFLVIEDGVRESTQSWQEVLLNLKSRGMNSPELVIGDGTMGFWTALDEVYSDTKQKRCWMHKTMNVQNKLSKASQAKAKRVLHNLWQA</sequence>
<evidence type="ECO:0000256" key="2">
    <source>
        <dbReference type="ARBA" id="ARBA00023125"/>
    </source>
</evidence>
<reference evidence="4" key="1">
    <citation type="submission" date="2018-06" db="EMBL/GenBank/DDBJ databases">
        <authorList>
            <person name="Zhirakovskaya E."/>
        </authorList>
    </citation>
    <scope>NUCLEOTIDE SEQUENCE</scope>
</reference>
<keyword evidence="1" id="KW-0815">Transposition</keyword>
<evidence type="ECO:0000256" key="1">
    <source>
        <dbReference type="ARBA" id="ARBA00022578"/>
    </source>
</evidence>
<accession>A0A3B0YID8</accession>
<protein>
    <submittedName>
        <fullName evidence="4">Transposase, wcw_0483 family</fullName>
    </submittedName>
</protein>
<organism evidence="4">
    <name type="scientific">hydrothermal vent metagenome</name>
    <dbReference type="NCBI Taxonomy" id="652676"/>
    <lineage>
        <taxon>unclassified sequences</taxon>
        <taxon>metagenomes</taxon>
        <taxon>ecological metagenomes</taxon>
    </lineage>
</organism>
<dbReference type="PANTHER" id="PTHR33217:SF9">
    <property type="entry name" value="MUTATOR FAMILY TRANSPOSASE"/>
    <property type="match status" value="1"/>
</dbReference>
<proteinExistence type="predicted"/>
<dbReference type="PANTHER" id="PTHR33217">
    <property type="entry name" value="TRANSPOSASE FOR INSERTION SEQUENCE ELEMENT IS1081"/>
    <property type="match status" value="1"/>
</dbReference>
<dbReference type="GO" id="GO:0006313">
    <property type="term" value="P:DNA transposition"/>
    <property type="evidence" value="ECO:0007669"/>
    <property type="project" value="InterPro"/>
</dbReference>
<dbReference type="GO" id="GO:0003677">
    <property type="term" value="F:DNA binding"/>
    <property type="evidence" value="ECO:0007669"/>
    <property type="project" value="UniProtKB-KW"/>
</dbReference>
<dbReference type="AlphaFoldDB" id="A0A3B0YID8"/>
<name>A0A3B0YID8_9ZZZZ</name>